<dbReference type="CDD" id="cd19769">
    <property type="entry name" value="Bbox2_TRIM16-like"/>
    <property type="match status" value="1"/>
</dbReference>
<feature type="non-terminal residue" evidence="5">
    <location>
        <position position="55"/>
    </location>
</feature>
<comment type="caution">
    <text evidence="5">The sequence shown here is derived from an EMBL/GenBank/DDBJ whole genome shotgun (WGS) entry which is preliminary data.</text>
</comment>
<dbReference type="PANTHER" id="PTHR25465">
    <property type="entry name" value="B-BOX DOMAIN CONTAINING"/>
    <property type="match status" value="1"/>
</dbReference>
<evidence type="ECO:0000313" key="6">
    <source>
        <dbReference type="Proteomes" id="UP001529510"/>
    </source>
</evidence>
<organism evidence="5 6">
    <name type="scientific">Cirrhinus mrigala</name>
    <name type="common">Mrigala</name>
    <dbReference type="NCBI Taxonomy" id="683832"/>
    <lineage>
        <taxon>Eukaryota</taxon>
        <taxon>Metazoa</taxon>
        <taxon>Chordata</taxon>
        <taxon>Craniata</taxon>
        <taxon>Vertebrata</taxon>
        <taxon>Euteleostomi</taxon>
        <taxon>Actinopterygii</taxon>
        <taxon>Neopterygii</taxon>
        <taxon>Teleostei</taxon>
        <taxon>Ostariophysi</taxon>
        <taxon>Cypriniformes</taxon>
        <taxon>Cyprinidae</taxon>
        <taxon>Labeoninae</taxon>
        <taxon>Labeonini</taxon>
        <taxon>Cirrhinus</taxon>
    </lineage>
</organism>
<sequence>MDATGQLQEMMFPQHDKMLEIYCRTDQQCICMQCLVDKHKNHDTVSTAAEWKEKQ</sequence>
<gene>
    <name evidence="5" type="ORF">M9458_007415</name>
</gene>
<dbReference type="SUPFAM" id="SSF57845">
    <property type="entry name" value="B-box zinc-binding domain"/>
    <property type="match status" value="1"/>
</dbReference>
<dbReference type="PANTHER" id="PTHR25465:SF5">
    <property type="entry name" value="E3 UBIQUITIN_ISG15 LIGASE TRIM25-RELATED"/>
    <property type="match status" value="1"/>
</dbReference>
<keyword evidence="1" id="KW-0479">Metal-binding</keyword>
<evidence type="ECO:0000256" key="3">
    <source>
        <dbReference type="ARBA" id="ARBA00022833"/>
    </source>
</evidence>
<feature type="domain" description="B box-type" evidence="4">
    <location>
        <begin position="7"/>
        <end position="47"/>
    </location>
</feature>
<name>A0ABD0RN74_CIRMR</name>
<dbReference type="Pfam" id="PF00643">
    <property type="entry name" value="zf-B_box"/>
    <property type="match status" value="1"/>
</dbReference>
<evidence type="ECO:0000256" key="1">
    <source>
        <dbReference type="ARBA" id="ARBA00022723"/>
    </source>
</evidence>
<evidence type="ECO:0000256" key="2">
    <source>
        <dbReference type="ARBA" id="ARBA00022771"/>
    </source>
</evidence>
<dbReference type="InterPro" id="IPR051051">
    <property type="entry name" value="E3_ubiq-ligase_TRIM/RNF"/>
</dbReference>
<protein>
    <recommendedName>
        <fullName evidence="4">B box-type domain-containing protein</fullName>
    </recommendedName>
</protein>
<evidence type="ECO:0000313" key="5">
    <source>
        <dbReference type="EMBL" id="KAL0198875.1"/>
    </source>
</evidence>
<dbReference type="GO" id="GO:0008270">
    <property type="term" value="F:zinc ion binding"/>
    <property type="evidence" value="ECO:0007669"/>
    <property type="project" value="UniProtKB-KW"/>
</dbReference>
<keyword evidence="2" id="KW-0863">Zinc-finger</keyword>
<accession>A0ABD0RN74</accession>
<dbReference type="Proteomes" id="UP001529510">
    <property type="component" value="Unassembled WGS sequence"/>
</dbReference>
<keyword evidence="3" id="KW-0862">Zinc</keyword>
<evidence type="ECO:0000259" key="4">
    <source>
        <dbReference type="SMART" id="SM00336"/>
    </source>
</evidence>
<dbReference type="InterPro" id="IPR000315">
    <property type="entry name" value="Znf_B-box"/>
</dbReference>
<dbReference type="SMART" id="SM00336">
    <property type="entry name" value="BBOX"/>
    <property type="match status" value="1"/>
</dbReference>
<dbReference type="AlphaFoldDB" id="A0ABD0RN74"/>
<reference evidence="5 6" key="1">
    <citation type="submission" date="2024-05" db="EMBL/GenBank/DDBJ databases">
        <title>Genome sequencing and assembly of Indian major carp, Cirrhinus mrigala (Hamilton, 1822).</title>
        <authorList>
            <person name="Mohindra V."/>
            <person name="Chowdhury L.M."/>
            <person name="Lal K."/>
            <person name="Jena J.K."/>
        </authorList>
    </citation>
    <scope>NUCLEOTIDE SEQUENCE [LARGE SCALE GENOMIC DNA]</scope>
    <source>
        <strain evidence="5">CM1030</strain>
        <tissue evidence="5">Blood</tissue>
    </source>
</reference>
<dbReference type="EMBL" id="JAMKFB020000003">
    <property type="protein sequence ID" value="KAL0198875.1"/>
    <property type="molecule type" value="Genomic_DNA"/>
</dbReference>
<keyword evidence="6" id="KW-1185">Reference proteome</keyword>
<proteinExistence type="predicted"/>
<dbReference type="Gene3D" id="3.30.160.60">
    <property type="entry name" value="Classic Zinc Finger"/>
    <property type="match status" value="1"/>
</dbReference>